<dbReference type="AlphaFoldDB" id="A0A165PZR3"/>
<proteinExistence type="predicted"/>
<evidence type="ECO:0000256" key="5">
    <source>
        <dbReference type="ARBA" id="ARBA00048340"/>
    </source>
</evidence>
<accession>A0A165PZR3</accession>
<evidence type="ECO:0000256" key="4">
    <source>
        <dbReference type="ARBA" id="ARBA00048009"/>
    </source>
</evidence>
<comment type="catalytic activity">
    <reaction evidence="4">
        <text>a (2E,4E)-dienoyl-CoA + NADPH + H(+) = a 4,5-saturated-(3E)-enoyl-CoA + NADP(+)</text>
        <dbReference type="Rhea" id="RHEA:45912"/>
        <dbReference type="ChEBI" id="CHEBI:15378"/>
        <dbReference type="ChEBI" id="CHEBI:57783"/>
        <dbReference type="ChEBI" id="CHEBI:58349"/>
        <dbReference type="ChEBI" id="CHEBI:85101"/>
        <dbReference type="ChEBI" id="CHEBI:85493"/>
        <dbReference type="EC" id="1.3.1.124"/>
    </reaction>
</comment>
<reference evidence="6 7" key="1">
    <citation type="journal article" date="2016" name="Mol. Biol. Evol.">
        <title>Comparative Genomics of Early-Diverging Mushroom-Forming Fungi Provides Insights into the Origins of Lignocellulose Decay Capabilities.</title>
        <authorList>
            <person name="Nagy L.G."/>
            <person name="Riley R."/>
            <person name="Tritt A."/>
            <person name="Adam C."/>
            <person name="Daum C."/>
            <person name="Floudas D."/>
            <person name="Sun H."/>
            <person name="Yadav J.S."/>
            <person name="Pangilinan J."/>
            <person name="Larsson K.H."/>
            <person name="Matsuura K."/>
            <person name="Barry K."/>
            <person name="Labutti K."/>
            <person name="Kuo R."/>
            <person name="Ohm R.A."/>
            <person name="Bhattacharya S.S."/>
            <person name="Shirouzu T."/>
            <person name="Yoshinaga Y."/>
            <person name="Martin F.M."/>
            <person name="Grigoriev I.V."/>
            <person name="Hibbett D.S."/>
        </authorList>
    </citation>
    <scope>NUCLEOTIDE SEQUENCE [LARGE SCALE GENOMIC DNA]</scope>
    <source>
        <strain evidence="6 7">HHB12029</strain>
    </source>
</reference>
<gene>
    <name evidence="6" type="ORF">EXIGLDRAFT_759594</name>
</gene>
<comment type="catalytic activity">
    <reaction evidence="5">
        <text>a (2E,4Z)-dienoyl-CoA + NADPH + H(+) = a 4,5-saturated-(3E)-enoyl-CoA + NADP(+)</text>
        <dbReference type="Rhea" id="RHEA:61892"/>
        <dbReference type="ChEBI" id="CHEBI:15378"/>
        <dbReference type="ChEBI" id="CHEBI:57783"/>
        <dbReference type="ChEBI" id="CHEBI:58349"/>
        <dbReference type="ChEBI" id="CHEBI:85099"/>
        <dbReference type="ChEBI" id="CHEBI:85493"/>
        <dbReference type="EC" id="1.3.1.124"/>
    </reaction>
</comment>
<dbReference type="GO" id="GO:0008670">
    <property type="term" value="F:2,4-dienoyl-CoA reductase (NADPH) activity"/>
    <property type="evidence" value="ECO:0007669"/>
    <property type="project" value="InterPro"/>
</dbReference>
<keyword evidence="7" id="KW-1185">Reference proteome</keyword>
<evidence type="ECO:0000313" key="6">
    <source>
        <dbReference type="EMBL" id="KZW02886.1"/>
    </source>
</evidence>
<evidence type="ECO:0000256" key="3">
    <source>
        <dbReference type="ARBA" id="ARBA00026117"/>
    </source>
</evidence>
<dbReference type="EMBL" id="KV425886">
    <property type="protein sequence ID" value="KZW02886.1"/>
    <property type="molecule type" value="Genomic_DNA"/>
</dbReference>
<dbReference type="Proteomes" id="UP000077266">
    <property type="component" value="Unassembled WGS sequence"/>
</dbReference>
<dbReference type="SUPFAM" id="SSF51735">
    <property type="entry name" value="NAD(P)-binding Rossmann-fold domains"/>
    <property type="match status" value="1"/>
</dbReference>
<organism evidence="6 7">
    <name type="scientific">Exidia glandulosa HHB12029</name>
    <dbReference type="NCBI Taxonomy" id="1314781"/>
    <lineage>
        <taxon>Eukaryota</taxon>
        <taxon>Fungi</taxon>
        <taxon>Dikarya</taxon>
        <taxon>Basidiomycota</taxon>
        <taxon>Agaricomycotina</taxon>
        <taxon>Agaricomycetes</taxon>
        <taxon>Auriculariales</taxon>
        <taxon>Exidiaceae</taxon>
        <taxon>Exidia</taxon>
    </lineage>
</organism>
<evidence type="ECO:0000313" key="7">
    <source>
        <dbReference type="Proteomes" id="UP000077266"/>
    </source>
</evidence>
<dbReference type="PRINTS" id="PR00081">
    <property type="entry name" value="GDHRDH"/>
</dbReference>
<dbReference type="CDD" id="cd05369">
    <property type="entry name" value="TER_DECR_SDR_a"/>
    <property type="match status" value="1"/>
</dbReference>
<dbReference type="GO" id="GO:0005777">
    <property type="term" value="C:peroxisome"/>
    <property type="evidence" value="ECO:0007669"/>
    <property type="project" value="TreeGrafter"/>
</dbReference>
<dbReference type="OrthoDB" id="2136131at2759"/>
<dbReference type="GO" id="GO:0009062">
    <property type="term" value="P:fatty acid catabolic process"/>
    <property type="evidence" value="ECO:0007669"/>
    <property type="project" value="InterPro"/>
</dbReference>
<keyword evidence="2" id="KW-0560">Oxidoreductase</keyword>
<dbReference type="InterPro" id="IPR045017">
    <property type="entry name" value="DECR2-like"/>
</dbReference>
<dbReference type="Pfam" id="PF13561">
    <property type="entry name" value="adh_short_C2"/>
    <property type="match status" value="1"/>
</dbReference>
<dbReference type="InParanoid" id="A0A165PZR3"/>
<evidence type="ECO:0000256" key="2">
    <source>
        <dbReference type="ARBA" id="ARBA00023002"/>
    </source>
</evidence>
<evidence type="ECO:0000256" key="1">
    <source>
        <dbReference type="ARBA" id="ARBA00022857"/>
    </source>
</evidence>
<dbReference type="InterPro" id="IPR002347">
    <property type="entry name" value="SDR_fam"/>
</dbReference>
<protein>
    <recommendedName>
        <fullName evidence="3">2,4-dienoyl-CoA reductase [(3E)-enoyl-CoA-producing]</fullName>
        <ecNumber evidence="3">1.3.1.124</ecNumber>
    </recommendedName>
</protein>
<name>A0A165PZR3_EXIGL</name>
<dbReference type="STRING" id="1314781.A0A165PZR3"/>
<dbReference type="PANTHER" id="PTHR43296">
    <property type="entry name" value="PEROXISOMAL 2,4-DIENOYL-COA REDUCTASE"/>
    <property type="match status" value="1"/>
</dbReference>
<dbReference type="EC" id="1.3.1.124" evidence="3"/>
<dbReference type="InterPro" id="IPR036291">
    <property type="entry name" value="NAD(P)-bd_dom_sf"/>
</dbReference>
<keyword evidence="1" id="KW-0521">NADP</keyword>
<sequence>MSSPKQVNAPNAPSSLDIFSPNLFKGKVVFATGGGSGIGKHVVETMMRHGVDAVIIGRKTDRLTQAANELEAATGRKCIPATADVRDPKSIQAAAKLAVDKLGRIDFVICGAAGNFLAPLSHLSENAFKTVMEIDTLGTFNTFKATIPYVRQTHGAYIHFSATLHYQGSVYQAHVSAAKAGVDALSNVIAIEEGPYGVRSNVIAPGPIGGTPGMDRLSSLDDPSARKIRIPLGRMGEKADIANAAVFLFSNGAAHVTGQILVVDGGAQHTYSGMGVFPYPESVLEFEKIKKLVPRL</sequence>
<dbReference type="PANTHER" id="PTHR43296:SF2">
    <property type="entry name" value="PEROXISOMAL 2,4-DIENOYL-COA REDUCTASE [(3E)-ENOYL-COA-PRODUCING]"/>
    <property type="match status" value="1"/>
</dbReference>
<dbReference type="Gene3D" id="3.40.50.720">
    <property type="entry name" value="NAD(P)-binding Rossmann-like Domain"/>
    <property type="match status" value="1"/>
</dbReference>